<evidence type="ECO:0000313" key="2">
    <source>
        <dbReference type="Proteomes" id="UP001432027"/>
    </source>
</evidence>
<accession>A0AAV5UCV3</accession>
<organism evidence="1 2">
    <name type="scientific">Pristionchus entomophagus</name>
    <dbReference type="NCBI Taxonomy" id="358040"/>
    <lineage>
        <taxon>Eukaryota</taxon>
        <taxon>Metazoa</taxon>
        <taxon>Ecdysozoa</taxon>
        <taxon>Nematoda</taxon>
        <taxon>Chromadorea</taxon>
        <taxon>Rhabditida</taxon>
        <taxon>Rhabditina</taxon>
        <taxon>Diplogasteromorpha</taxon>
        <taxon>Diplogasteroidea</taxon>
        <taxon>Neodiplogasteridae</taxon>
        <taxon>Pristionchus</taxon>
    </lineage>
</organism>
<keyword evidence="2" id="KW-1185">Reference proteome</keyword>
<gene>
    <name evidence="1" type="ORF">PENTCL1PPCAC_26971</name>
</gene>
<comment type="caution">
    <text evidence="1">The sequence shown here is derived from an EMBL/GenBank/DDBJ whole genome shotgun (WGS) entry which is preliminary data.</text>
</comment>
<proteinExistence type="predicted"/>
<name>A0AAV5UCV3_9BILA</name>
<protein>
    <submittedName>
        <fullName evidence="1">Uncharacterized protein</fullName>
    </submittedName>
</protein>
<feature type="non-terminal residue" evidence="1">
    <location>
        <position position="96"/>
    </location>
</feature>
<reference evidence="1" key="1">
    <citation type="submission" date="2023-10" db="EMBL/GenBank/DDBJ databases">
        <title>Genome assembly of Pristionchus species.</title>
        <authorList>
            <person name="Yoshida K."/>
            <person name="Sommer R.J."/>
        </authorList>
    </citation>
    <scope>NUCLEOTIDE SEQUENCE</scope>
    <source>
        <strain evidence="1">RS0144</strain>
    </source>
</reference>
<feature type="non-terminal residue" evidence="1">
    <location>
        <position position="1"/>
    </location>
</feature>
<dbReference type="AlphaFoldDB" id="A0AAV5UCV3"/>
<dbReference type="EMBL" id="BTSX01000006">
    <property type="protein sequence ID" value="GMT04796.1"/>
    <property type="molecule type" value="Genomic_DNA"/>
</dbReference>
<dbReference type="Proteomes" id="UP001432027">
    <property type="component" value="Unassembled WGS sequence"/>
</dbReference>
<sequence length="96" mass="11035">SIILSFPLPIPLRFAPVENHSSESQLVLSTFRTSSIVEIMTELIGNVHLLSPKIEEVRFESIFEIGEKDLRQDCNPSHHRLILQIIIVDERIDEFP</sequence>
<evidence type="ECO:0000313" key="1">
    <source>
        <dbReference type="EMBL" id="GMT04796.1"/>
    </source>
</evidence>